<comment type="caution">
    <text evidence="1">The sequence shown here is derived from an EMBL/GenBank/DDBJ whole genome shotgun (WGS) entry which is preliminary data.</text>
</comment>
<dbReference type="Proteomes" id="UP000808349">
    <property type="component" value="Unassembled WGS sequence"/>
</dbReference>
<organism evidence="1 2">
    <name type="scientific">Candidatus Defluviibacterium haderslevense</name>
    <dbReference type="NCBI Taxonomy" id="2981993"/>
    <lineage>
        <taxon>Bacteria</taxon>
        <taxon>Pseudomonadati</taxon>
        <taxon>Bacteroidota</taxon>
        <taxon>Saprospiria</taxon>
        <taxon>Saprospirales</taxon>
        <taxon>Saprospiraceae</taxon>
        <taxon>Candidatus Defluviibacterium</taxon>
    </lineage>
</organism>
<name>A0A9D7S6L5_9BACT</name>
<gene>
    <name evidence="1" type="ORF">IPO85_02215</name>
</gene>
<accession>A0A9D7S6L5</accession>
<proteinExistence type="predicted"/>
<evidence type="ECO:0000313" key="2">
    <source>
        <dbReference type="Proteomes" id="UP000808349"/>
    </source>
</evidence>
<dbReference type="EMBL" id="JADKFW010000004">
    <property type="protein sequence ID" value="MBK9716339.1"/>
    <property type="molecule type" value="Genomic_DNA"/>
</dbReference>
<reference evidence="1 2" key="1">
    <citation type="submission" date="2020-10" db="EMBL/GenBank/DDBJ databases">
        <title>Connecting structure to function with the recovery of over 1000 high-quality activated sludge metagenome-assembled genomes encoding full-length rRNA genes using long-read sequencing.</title>
        <authorList>
            <person name="Singleton C.M."/>
            <person name="Petriglieri F."/>
            <person name="Kristensen J.M."/>
            <person name="Kirkegaard R.H."/>
            <person name="Michaelsen T.Y."/>
            <person name="Andersen M.H."/>
            <person name="Karst S.M."/>
            <person name="Dueholm M.S."/>
            <person name="Nielsen P.H."/>
            <person name="Albertsen M."/>
        </authorList>
    </citation>
    <scope>NUCLEOTIDE SEQUENCE [LARGE SCALE GENOMIC DNA]</scope>
    <source>
        <strain evidence="1">Ribe_18-Q3-R11-54_BAT3C.373</strain>
    </source>
</reference>
<evidence type="ECO:0000313" key="1">
    <source>
        <dbReference type="EMBL" id="MBK9716339.1"/>
    </source>
</evidence>
<sequence>MSNRNYSSLIAFLCMIVNFELFGQFNFQVGYDLAGIQCAHLNNVLQQYQDQKTWMTDPIGRAKVLNGIQAGIRYQKGDLAVLGTWRNKLARIKGEGIDPISNTSTSKELFYKLQSFMFGIETRNYWLGVGASIDYTLLGMKDRTSGDNSKIRVLNDHSLGSHFMLNFNMPTNGNLGICFQLYYATQWRFFDIKPLADHLNIAILPSNTQEKIDQFGVSIIFNNGPQ</sequence>
<protein>
    <submittedName>
        <fullName evidence="1">Uncharacterized protein</fullName>
    </submittedName>
</protein>
<dbReference type="AlphaFoldDB" id="A0A9D7S6L5"/>